<accession>A0A812TEF0</accession>
<reference evidence="2" key="1">
    <citation type="submission" date="2021-02" db="EMBL/GenBank/DDBJ databases">
        <authorList>
            <person name="Dougan E. K."/>
            <person name="Rhodes N."/>
            <person name="Thang M."/>
            <person name="Chan C."/>
        </authorList>
    </citation>
    <scope>NUCLEOTIDE SEQUENCE</scope>
</reference>
<evidence type="ECO:0000313" key="3">
    <source>
        <dbReference type="Proteomes" id="UP000649617"/>
    </source>
</evidence>
<evidence type="ECO:0000313" key="2">
    <source>
        <dbReference type="EMBL" id="CAE7518586.1"/>
    </source>
</evidence>
<dbReference type="OrthoDB" id="10450480at2759"/>
<comment type="caution">
    <text evidence="2">The sequence shown here is derived from an EMBL/GenBank/DDBJ whole genome shotgun (WGS) entry which is preliminary data.</text>
</comment>
<feature type="non-terminal residue" evidence="2">
    <location>
        <position position="1"/>
    </location>
</feature>
<feature type="non-terminal residue" evidence="2">
    <location>
        <position position="347"/>
    </location>
</feature>
<organism evidence="2 3">
    <name type="scientific">Symbiodinium pilosum</name>
    <name type="common">Dinoflagellate</name>
    <dbReference type="NCBI Taxonomy" id="2952"/>
    <lineage>
        <taxon>Eukaryota</taxon>
        <taxon>Sar</taxon>
        <taxon>Alveolata</taxon>
        <taxon>Dinophyceae</taxon>
        <taxon>Suessiales</taxon>
        <taxon>Symbiodiniaceae</taxon>
        <taxon>Symbiodinium</taxon>
    </lineage>
</organism>
<dbReference type="EMBL" id="CAJNIZ010029768">
    <property type="protein sequence ID" value="CAE7518586.1"/>
    <property type="molecule type" value="Genomic_DNA"/>
</dbReference>
<evidence type="ECO:0000256" key="1">
    <source>
        <dbReference type="SAM" id="MobiDB-lite"/>
    </source>
</evidence>
<protein>
    <submittedName>
        <fullName evidence="2">Uncharacterized protein</fullName>
    </submittedName>
</protein>
<feature type="region of interest" description="Disordered" evidence="1">
    <location>
        <begin position="1"/>
        <end position="24"/>
    </location>
</feature>
<proteinExistence type="predicted"/>
<keyword evidence="3" id="KW-1185">Reference proteome</keyword>
<dbReference type="Proteomes" id="UP000649617">
    <property type="component" value="Unassembled WGS sequence"/>
</dbReference>
<dbReference type="AlphaFoldDB" id="A0A812TEF0"/>
<name>A0A812TEF0_SYMPI</name>
<gene>
    <name evidence="2" type="ORF">SPIL2461_LOCUS13560</name>
</gene>
<sequence>AMADDEVEKVTELPAGEGVPRPPVRRRRLALGFLTSAARAPAPDKGPSSTSAAIWNESAWSWLAEDFVQTTSEPLEACFNLLCHDDSAGAAAAEGSFTAKLRGVATVPTHRAELSLVFAELSLIRAALEDPDTQAMLLLSGSCLPLLRLSELYTACLEGECYGKSILKYHFMKGGQQRVLGVPLGALQWKLWHRRELQQLAALEEANLRRRWEPLEATMQRYGLAPDEVVLVNELREELLKSDPTCKDPFALCCIRRATTYTEWEAKVDKHSGPPRARIFPEIPEKAWPTNADCGEVARDIQSRDSPTPLLCRKIYLGLEALQSWKKRLTGGAAEAQSATAICLAED</sequence>